<feature type="non-terminal residue" evidence="1">
    <location>
        <position position="1"/>
    </location>
</feature>
<proteinExistence type="predicted"/>
<name>A0A0F8WKL1_9ZZZZ</name>
<comment type="caution">
    <text evidence="1">The sequence shown here is derived from an EMBL/GenBank/DDBJ whole genome shotgun (WGS) entry which is preliminary data.</text>
</comment>
<evidence type="ECO:0000313" key="1">
    <source>
        <dbReference type="EMBL" id="KKK57372.1"/>
    </source>
</evidence>
<feature type="non-terminal residue" evidence="1">
    <location>
        <position position="354"/>
    </location>
</feature>
<reference evidence="1" key="1">
    <citation type="journal article" date="2015" name="Nature">
        <title>Complex archaea that bridge the gap between prokaryotes and eukaryotes.</title>
        <authorList>
            <person name="Spang A."/>
            <person name="Saw J.H."/>
            <person name="Jorgensen S.L."/>
            <person name="Zaremba-Niedzwiedzka K."/>
            <person name="Martijn J."/>
            <person name="Lind A.E."/>
            <person name="van Eijk R."/>
            <person name="Schleper C."/>
            <person name="Guy L."/>
            <person name="Ettema T.J."/>
        </authorList>
    </citation>
    <scope>NUCLEOTIDE SEQUENCE</scope>
</reference>
<organism evidence="1">
    <name type="scientific">marine sediment metagenome</name>
    <dbReference type="NCBI Taxonomy" id="412755"/>
    <lineage>
        <taxon>unclassified sequences</taxon>
        <taxon>metagenomes</taxon>
        <taxon>ecological metagenomes</taxon>
    </lineage>
</organism>
<sequence>PPAGAAKVALGASMAAGMGIGKEVAEEMGAPGIVGALVGGIAGPSAVGFTRAAMRAALRNSRHFPVRGEPATEMLVGAGEIPTAATLKQKLQLGELEKLPQRTLKEVEKGDDIVYSAHYADEAEAVLRGQTREGLVWSSRSPGSVMNVGEADASILTFRVKPGAKPKFESTPGRPEAQAWKSEDLIPVSRMSITEVFPEDVIASAKPISRTPLELKGGVPPMVGGMDGPSIEGFRTAIAAHIERPEARDLLRVTAGKVADTVPLGIGKRVQEIVNRLGVADTPELKAAFGWHFQKAADDAARFMATGKLRGAKLPFIENEIGQVWIPKVVGKGGRNPGNLFLRGEGEWIGASDV</sequence>
<dbReference type="EMBL" id="LAZR01064514">
    <property type="protein sequence ID" value="KKK57372.1"/>
    <property type="molecule type" value="Genomic_DNA"/>
</dbReference>
<dbReference type="AlphaFoldDB" id="A0A0F8WKL1"/>
<accession>A0A0F8WKL1</accession>
<gene>
    <name evidence="1" type="ORF">LCGC14_3055130</name>
</gene>
<protein>
    <submittedName>
        <fullName evidence="1">Uncharacterized protein</fullName>
    </submittedName>
</protein>